<feature type="transmembrane region" description="Helical" evidence="1">
    <location>
        <begin position="259"/>
        <end position="279"/>
    </location>
</feature>
<dbReference type="InterPro" id="IPR052728">
    <property type="entry name" value="O2_lipid_transport_reg"/>
</dbReference>
<feature type="transmembrane region" description="Helical" evidence="1">
    <location>
        <begin position="64"/>
        <end position="85"/>
    </location>
</feature>
<name>A0A8S4RUQ6_9NEOP</name>
<gene>
    <name evidence="2" type="primary">jg9641</name>
    <name evidence="2" type="ORF">PAEG_LOCUS17388</name>
</gene>
<evidence type="ECO:0000313" key="2">
    <source>
        <dbReference type="EMBL" id="CAH2240904.1"/>
    </source>
</evidence>
<keyword evidence="3" id="KW-1185">Reference proteome</keyword>
<proteinExistence type="predicted"/>
<dbReference type="Proteomes" id="UP000838756">
    <property type="component" value="Unassembled WGS sequence"/>
</dbReference>
<organism evidence="2 3">
    <name type="scientific">Pararge aegeria aegeria</name>
    <dbReference type="NCBI Taxonomy" id="348720"/>
    <lineage>
        <taxon>Eukaryota</taxon>
        <taxon>Metazoa</taxon>
        <taxon>Ecdysozoa</taxon>
        <taxon>Arthropoda</taxon>
        <taxon>Hexapoda</taxon>
        <taxon>Insecta</taxon>
        <taxon>Pterygota</taxon>
        <taxon>Neoptera</taxon>
        <taxon>Endopterygota</taxon>
        <taxon>Lepidoptera</taxon>
        <taxon>Glossata</taxon>
        <taxon>Ditrysia</taxon>
        <taxon>Papilionoidea</taxon>
        <taxon>Nymphalidae</taxon>
        <taxon>Satyrinae</taxon>
        <taxon>Satyrini</taxon>
        <taxon>Parargina</taxon>
        <taxon>Pararge</taxon>
    </lineage>
</organism>
<dbReference type="OrthoDB" id="10265389at2759"/>
<feature type="transmembrane region" description="Helical" evidence="1">
    <location>
        <begin position="106"/>
        <end position="127"/>
    </location>
</feature>
<sequence length="354" mass="40548">MNLLSFRRYLIQPLAPPIYHVDNYTECLRRPDDVYCTVNFDLVSDDQSELLELIQSFYDLSQHVINNGSIALQAYLVISGFLLSYKMQLYSEEKRLSWRMVPNGILMRYLRLTPVCAVTIALVATWMKFAGNGPFWESLSLVSLSGYLGVDMHMFVLGIITCVAVRSQGCRRAAVLVTLFILGVVIPGVHIYVRDLYPIMIMEPHETRTLFENDPTVNEVYKMSHNNIVSYVVGMALGYLVYRLQQLDIDINKYKKYRLIYWSLLPLLIVIILSGRMFYRDGPKEPIYVRVIYGALVKPIFALSFAGLFCGTIFKLLLMLFGVTAVSFIAAVPLWWWRRRSSSSPSTGAHERTC</sequence>
<protein>
    <submittedName>
        <fullName evidence="2">Jg9641 protein</fullName>
    </submittedName>
</protein>
<evidence type="ECO:0000256" key="1">
    <source>
        <dbReference type="SAM" id="Phobius"/>
    </source>
</evidence>
<keyword evidence="1" id="KW-0812">Transmembrane</keyword>
<dbReference type="PANTHER" id="PTHR11161:SF72">
    <property type="entry name" value="FI21449P1"/>
    <property type="match status" value="1"/>
</dbReference>
<dbReference type="EMBL" id="CAKXAJ010025557">
    <property type="protein sequence ID" value="CAH2240904.1"/>
    <property type="molecule type" value="Genomic_DNA"/>
</dbReference>
<feature type="transmembrane region" description="Helical" evidence="1">
    <location>
        <begin position="147"/>
        <end position="166"/>
    </location>
</feature>
<feature type="transmembrane region" description="Helical" evidence="1">
    <location>
        <begin position="316"/>
        <end position="337"/>
    </location>
</feature>
<keyword evidence="1" id="KW-0472">Membrane</keyword>
<feature type="transmembrane region" description="Helical" evidence="1">
    <location>
        <begin position="291"/>
        <end position="309"/>
    </location>
</feature>
<feature type="transmembrane region" description="Helical" evidence="1">
    <location>
        <begin position="173"/>
        <end position="193"/>
    </location>
</feature>
<dbReference type="AlphaFoldDB" id="A0A8S4RUQ6"/>
<accession>A0A8S4RUQ6</accession>
<reference evidence="2" key="1">
    <citation type="submission" date="2022-03" db="EMBL/GenBank/DDBJ databases">
        <authorList>
            <person name="Lindestad O."/>
        </authorList>
    </citation>
    <scope>NUCLEOTIDE SEQUENCE</scope>
</reference>
<feature type="transmembrane region" description="Helical" evidence="1">
    <location>
        <begin position="228"/>
        <end position="247"/>
    </location>
</feature>
<dbReference type="PANTHER" id="PTHR11161">
    <property type="entry name" value="O-ACYLTRANSFERASE"/>
    <property type="match status" value="1"/>
</dbReference>
<comment type="caution">
    <text evidence="2">The sequence shown here is derived from an EMBL/GenBank/DDBJ whole genome shotgun (WGS) entry which is preliminary data.</text>
</comment>
<evidence type="ECO:0000313" key="3">
    <source>
        <dbReference type="Proteomes" id="UP000838756"/>
    </source>
</evidence>
<keyword evidence="1" id="KW-1133">Transmembrane helix</keyword>